<name>A0ABS3HJJ9_9ENTE</name>
<dbReference type="EMBL" id="JAFLVR010000023">
    <property type="protein sequence ID" value="MBO0452733.1"/>
    <property type="molecule type" value="Genomic_DNA"/>
</dbReference>
<sequence>MTTVLDVEFENSNGKEQHLRLKNFSMRKSATELKATLEKFTLLNLFEKDGVDLYKKLKHATIIEEIESPIFDIEADEEAPVLDAQLSKEEALLQVEKTAEELNKINIPEDLVIIEEKPEPGILIQTIGLPEGINPSELTESQAMIIISACMPADARLEDIRIENKTSPAKLVLTERIDEEESPPVIVQSPPENVKRKRKRLLDRIRKRE</sequence>
<proteinExistence type="predicted"/>
<comment type="caution">
    <text evidence="2">The sequence shown here is derived from an EMBL/GenBank/DDBJ whole genome shotgun (WGS) entry which is preliminary data.</text>
</comment>
<dbReference type="RefSeq" id="WP_207108506.1">
    <property type="nucleotide sequence ID" value="NZ_JAFLVR010000023.1"/>
</dbReference>
<gene>
    <name evidence="2" type="ORF">JZO85_10650</name>
</gene>
<evidence type="ECO:0000313" key="3">
    <source>
        <dbReference type="Proteomes" id="UP000664495"/>
    </source>
</evidence>
<accession>A0ABS3HJJ9</accession>
<dbReference type="InterPro" id="IPR021321">
    <property type="entry name" value="DUF2922"/>
</dbReference>
<keyword evidence="3" id="KW-1185">Reference proteome</keyword>
<dbReference type="Pfam" id="PF11148">
    <property type="entry name" value="DUF2922"/>
    <property type="match status" value="1"/>
</dbReference>
<evidence type="ECO:0000256" key="1">
    <source>
        <dbReference type="SAM" id="MobiDB-lite"/>
    </source>
</evidence>
<feature type="region of interest" description="Disordered" evidence="1">
    <location>
        <begin position="179"/>
        <end position="209"/>
    </location>
</feature>
<reference evidence="2 3" key="1">
    <citation type="submission" date="2021-03" db="EMBL/GenBank/DDBJ databases">
        <title>Enterococcal diversity collection.</title>
        <authorList>
            <person name="Gilmore M.S."/>
            <person name="Schwartzman J."/>
            <person name="Van Tyne D."/>
            <person name="Martin M."/>
            <person name="Earl A.M."/>
            <person name="Manson A.L."/>
            <person name="Straub T."/>
            <person name="Salamzade R."/>
            <person name="Saavedra J."/>
            <person name="Lebreton F."/>
            <person name="Prichula J."/>
            <person name="Schaufler K."/>
            <person name="Gaca A."/>
            <person name="Sgardioli B."/>
            <person name="Wagenaar J."/>
            <person name="Strong T."/>
        </authorList>
    </citation>
    <scope>NUCLEOTIDE SEQUENCE [LARGE SCALE GENOMIC DNA]</scope>
    <source>
        <strain evidence="2 3">MJM16</strain>
    </source>
</reference>
<dbReference type="Proteomes" id="UP000664495">
    <property type="component" value="Unassembled WGS sequence"/>
</dbReference>
<protein>
    <submittedName>
        <fullName evidence="2">DUF2922 domain-containing protein</fullName>
    </submittedName>
</protein>
<organism evidence="2 3">
    <name type="scientific">Candidatus Enterococcus murrayae</name>
    <dbReference type="NCBI Taxonomy" id="2815321"/>
    <lineage>
        <taxon>Bacteria</taxon>
        <taxon>Bacillati</taxon>
        <taxon>Bacillota</taxon>
        <taxon>Bacilli</taxon>
        <taxon>Lactobacillales</taxon>
        <taxon>Enterococcaceae</taxon>
        <taxon>Enterococcus</taxon>
    </lineage>
</organism>
<evidence type="ECO:0000313" key="2">
    <source>
        <dbReference type="EMBL" id="MBO0452733.1"/>
    </source>
</evidence>